<evidence type="ECO:0000313" key="3">
    <source>
        <dbReference type="Proteomes" id="UP000030922"/>
    </source>
</evidence>
<name>A0A0A7NQU0_9CAUD</name>
<dbReference type="InterPro" id="IPR032096">
    <property type="entry name" value="DUF4815"/>
</dbReference>
<keyword evidence="3" id="KW-1185">Reference proteome</keyword>
<feature type="domain" description="DUF4815" evidence="1">
    <location>
        <begin position="10"/>
        <end position="72"/>
    </location>
</feature>
<feature type="domain" description="DUF4815" evidence="1">
    <location>
        <begin position="268"/>
        <end position="816"/>
    </location>
</feature>
<evidence type="ECO:0000259" key="1">
    <source>
        <dbReference type="Pfam" id="PF16075"/>
    </source>
</evidence>
<dbReference type="KEGG" id="vg:26793860"/>
<dbReference type="EMBL" id="KP054477">
    <property type="protein sequence ID" value="AIZ94698.1"/>
    <property type="molecule type" value="Genomic_DNA"/>
</dbReference>
<reference evidence="2 3" key="2">
    <citation type="journal article" date="2015" name="Biotechnol. Biofuels">
        <title>Bacteriophage application restores ethanol fermentation characteristics disrupted by Lactobacillus fermentum.</title>
        <authorList>
            <person name="Liu M."/>
            <person name="Bischoff K.M."/>
            <person name="Gill J.J."/>
            <person name="Mire-Criscione M.D."/>
            <person name="Berry J.D."/>
            <person name="Young R."/>
            <person name="Summer E.J."/>
        </authorList>
    </citation>
    <scope>NUCLEOTIDE SEQUENCE [LARGE SCALE GENOMIC DNA]</scope>
</reference>
<protein>
    <recommendedName>
        <fullName evidence="1">DUF4815 domain-containing protein</fullName>
    </recommendedName>
</protein>
<accession>A0A0A7NQU0</accession>
<proteinExistence type="predicted"/>
<reference evidence="3" key="1">
    <citation type="submission" date="2014-10" db="EMBL/GenBank/DDBJ databases">
        <title>Characterization of Lactobacillus fermentum phage vB_S_LfeInf.</title>
        <authorList>
            <person name="Liu M."/>
            <person name="Gill J.J."/>
            <person name="Berry J."/>
            <person name="Young R.III."/>
            <person name="Summer E.J."/>
        </authorList>
    </citation>
    <scope>NUCLEOTIDE SEQUENCE [LARGE SCALE GENOMIC DNA]</scope>
</reference>
<evidence type="ECO:0000313" key="2">
    <source>
        <dbReference type="EMBL" id="AIZ94698.1"/>
    </source>
</evidence>
<dbReference type="RefSeq" id="YP_009222310.1">
    <property type="nucleotide sequence ID" value="NC_029058.1"/>
</dbReference>
<organism evidence="2 3">
    <name type="scientific">Lactobacillus phage LfeInf</name>
    <dbReference type="NCBI Taxonomy" id="1567484"/>
    <lineage>
        <taxon>Viruses</taxon>
        <taxon>Duplodnaviria</taxon>
        <taxon>Heunggongvirae</taxon>
        <taxon>Uroviricota</taxon>
        <taxon>Caudoviricetes</taxon>
        <taxon>Herelleviridae</taxon>
        <taxon>Hopescreekvirus</taxon>
        <taxon>Hopescreekvirus LfeInf</taxon>
    </lineage>
</organism>
<gene>
    <name evidence="2" type="ORF">LfeInf_072</name>
</gene>
<dbReference type="Pfam" id="PF16075">
    <property type="entry name" value="DUF4815"/>
    <property type="match status" value="2"/>
</dbReference>
<dbReference type="Proteomes" id="UP000030922">
    <property type="component" value="Segment"/>
</dbReference>
<dbReference type="GeneID" id="26793860"/>
<sequence>MATIDTSVLPYNNKFNRAKRFSEVLFRPGRPALSQELLEEQSIKNDQLNMLGSTVFAEGAVVSGMQVVPVATTASSTSNSQNLFSVATLSATNATLSTTDYVAKGNINFTSAANVSTDQSAMGFSVNVTKGLGLTIAFNVTKTTGILDKLNLDFDGSQLTLKKWTLDGVTMLNSSLTDMASANYNIDSNNNQVNINTTTAHKVVVVFDTLISGNTDLALYINAGYDNSNSIVGVVINNPMAVEGTTEKPYVISSKDTTTASSTEKVKNYKVTAGRVWLGGLVREFDEQTFSITGTGKETIGLSLNETIVTSADDKDLLDDTPGTVTNGLAGADRLKYQVVLTYNDNSAVDFVVFQDNVINQSEVRPDYTNITKILAKRTYDQSGSFRTEGFEVHPHLNSDSSKGAQDPMDANKILLDVDKGQAYVQGYSIATDSTTNLRVRIANDTGTTTNEGHYYKGDGSKYELINQPVKAVNGVSFTSRKTVTYTRPVGGGNLDTFTPDNVTYIRQVYDNTHQYTAGVDFTYVNNVIHWGQDLSGKSLAGANVPNQGQSYTVVYDYSTNAVQGTDYTVVTEGGTTYIDIDDSKGAKPVAGSTITVSYVYFEARIDMIRITMDNSNPFKIIEGQPAPLASVTPPVVNDPYSLELGYVLIYPNSHNAVFTMQTVTRQTFETLQQWGRRLTNTEYNLAIANMNQTVARSEDPSLMKDVLSDSFNTINNRDDANSTVAYDFENGEILLPSQAMADLTPTIDYDNSQVAIKGSSVAPKGSLVTPPYHEEVAINQPISTGTTNVNEFNIFSANGTLTINPASDNWIDTDSTTVTRETDAGKVSLNKWWYHTNGDVAVGRTGKTQSYADAISQQYQYSNLQGINWINEGLQTGYMLTDGGSTTTESAIEYMRQRTISFVAQNLPAFSDGYKITIDGVAALDPTPASDDYKGTNGAFKTNANGEIRGTFTIPGGVIRCGTRTVKIIDNANDQASTNYIAQGTLKTTENIIEKRVYSVDIVDPLAQSFTIGETRQLSSIDLYFYKKADKSDTAHTSDLIVQIRELSDDGYPNNVVRTSVTLTPDQIQVSDDGSLGTRVTFTDSVTLTGNRGYAIVLISDSNAYEVFSATKGQKVVSAGTSATVYNTNPNAISNKDPNATGKNVQISNTVTVSVGDTLTSAPNSNGVMFISNNAQTWTADGTSSIKFAVNVCKYQQNGEIIFDPIVIDDWIKSSDTWVKDLGDNLDGKSSTSKHQLTALDRLAALTSYLTYQNTSMNWYIRVLQGNAPTYSGASVATALANCPWLALPVNNNNQAKPSATSSNGVPAVTSDDSIQTVDGEVISFKNTYAMQLKADFNSDDYIAPVLTTEDLSLVAVLTGKAASYESINVDESGDAAFNYVKLQYDAYIPEVGTALPQVNPMYSVDGGATWYNFPSGGGTSSTTTKTSATSSTPTSTKAQTNYFTRYVYEAVVPTATDQNHLATQFKVRLYLQSPNNFRTPRVRKLSCYLQYDPSKKVS</sequence>